<dbReference type="AlphaFoldDB" id="A0A367G0Y7"/>
<evidence type="ECO:0000313" key="6">
    <source>
        <dbReference type="EMBL" id="RCH43579.1"/>
    </source>
</evidence>
<dbReference type="EMBL" id="PSQG01000013">
    <property type="protein sequence ID" value="RCH43579.1"/>
    <property type="molecule type" value="Genomic_DNA"/>
</dbReference>
<dbReference type="GO" id="GO:0003700">
    <property type="term" value="F:DNA-binding transcription factor activity"/>
    <property type="evidence" value="ECO:0007669"/>
    <property type="project" value="InterPro"/>
</dbReference>
<keyword evidence="4" id="KW-0804">Transcription</keyword>
<name>A0A367G0Y7_9FIRM</name>
<dbReference type="InterPro" id="IPR036388">
    <property type="entry name" value="WH-like_DNA-bd_sf"/>
</dbReference>
<dbReference type="PANTHER" id="PTHR30126">
    <property type="entry name" value="HTH-TYPE TRANSCRIPTIONAL REGULATOR"/>
    <property type="match status" value="1"/>
</dbReference>
<protein>
    <submittedName>
        <fullName evidence="6">LysR family transcriptional regulator</fullName>
    </submittedName>
</protein>
<dbReference type="InterPro" id="IPR005119">
    <property type="entry name" value="LysR_subst-bd"/>
</dbReference>
<dbReference type="Proteomes" id="UP000253208">
    <property type="component" value="Unassembled WGS sequence"/>
</dbReference>
<dbReference type="PRINTS" id="PR00039">
    <property type="entry name" value="HTHLYSR"/>
</dbReference>
<dbReference type="PROSITE" id="PS50931">
    <property type="entry name" value="HTH_LYSR"/>
    <property type="match status" value="1"/>
</dbReference>
<evidence type="ECO:0000259" key="5">
    <source>
        <dbReference type="PROSITE" id="PS50931"/>
    </source>
</evidence>
<evidence type="ECO:0000256" key="4">
    <source>
        <dbReference type="ARBA" id="ARBA00023163"/>
    </source>
</evidence>
<keyword evidence="3" id="KW-0238">DNA-binding</keyword>
<gene>
    <name evidence="6" type="ORF">C4886_10415</name>
</gene>
<dbReference type="FunFam" id="1.10.10.10:FF:000001">
    <property type="entry name" value="LysR family transcriptional regulator"/>
    <property type="match status" value="1"/>
</dbReference>
<dbReference type="GO" id="GO:0000976">
    <property type="term" value="F:transcription cis-regulatory region binding"/>
    <property type="evidence" value="ECO:0007669"/>
    <property type="project" value="TreeGrafter"/>
</dbReference>
<dbReference type="Pfam" id="PF03466">
    <property type="entry name" value="LysR_substrate"/>
    <property type="match status" value="1"/>
</dbReference>
<dbReference type="Gene3D" id="3.40.190.290">
    <property type="match status" value="1"/>
</dbReference>
<accession>A0A367G0Y7</accession>
<dbReference type="SUPFAM" id="SSF46785">
    <property type="entry name" value="Winged helix' DNA-binding domain"/>
    <property type="match status" value="1"/>
</dbReference>
<comment type="similarity">
    <text evidence="1">Belongs to the LysR transcriptional regulatory family.</text>
</comment>
<dbReference type="Gene3D" id="1.10.10.10">
    <property type="entry name" value="Winged helix-like DNA-binding domain superfamily/Winged helix DNA-binding domain"/>
    <property type="match status" value="1"/>
</dbReference>
<dbReference type="InterPro" id="IPR036390">
    <property type="entry name" value="WH_DNA-bd_sf"/>
</dbReference>
<evidence type="ECO:0000256" key="1">
    <source>
        <dbReference type="ARBA" id="ARBA00009437"/>
    </source>
</evidence>
<evidence type="ECO:0000256" key="3">
    <source>
        <dbReference type="ARBA" id="ARBA00023125"/>
    </source>
</evidence>
<evidence type="ECO:0000313" key="7">
    <source>
        <dbReference type="Proteomes" id="UP000253208"/>
    </source>
</evidence>
<dbReference type="InterPro" id="IPR000847">
    <property type="entry name" value="LysR_HTH_N"/>
</dbReference>
<evidence type="ECO:0000256" key="2">
    <source>
        <dbReference type="ARBA" id="ARBA00023015"/>
    </source>
</evidence>
<dbReference type="SUPFAM" id="SSF53850">
    <property type="entry name" value="Periplasmic binding protein-like II"/>
    <property type="match status" value="1"/>
</dbReference>
<dbReference type="CDD" id="cd05466">
    <property type="entry name" value="PBP2_LTTR_substrate"/>
    <property type="match status" value="1"/>
</dbReference>
<organism evidence="6 7">
    <name type="scientific">Blautia obeum</name>
    <dbReference type="NCBI Taxonomy" id="40520"/>
    <lineage>
        <taxon>Bacteria</taxon>
        <taxon>Bacillati</taxon>
        <taxon>Bacillota</taxon>
        <taxon>Clostridia</taxon>
        <taxon>Lachnospirales</taxon>
        <taxon>Lachnospiraceae</taxon>
        <taxon>Blautia</taxon>
    </lineage>
</organism>
<reference evidence="6 7" key="1">
    <citation type="submission" date="2018-02" db="EMBL/GenBank/DDBJ databases">
        <title>Complete genome sequencing of Faecalibacterium prausnitzii strains isolated from the human gut.</title>
        <authorList>
            <person name="Fitzgerald B.C."/>
            <person name="Shkoporov A.N."/>
            <person name="Ross P.R."/>
            <person name="Hill C."/>
        </authorList>
    </citation>
    <scope>NUCLEOTIDE SEQUENCE [LARGE SCALE GENOMIC DNA]</scope>
    <source>
        <strain evidence="6 7">APC942/31-1</strain>
    </source>
</reference>
<keyword evidence="2" id="KW-0805">Transcription regulation</keyword>
<dbReference type="Pfam" id="PF00126">
    <property type="entry name" value="HTH_1"/>
    <property type="match status" value="1"/>
</dbReference>
<dbReference type="RefSeq" id="WP_015527272.1">
    <property type="nucleotide sequence ID" value="NZ_PSQG01000013.1"/>
</dbReference>
<sequence length="290" mass="33586">MEIRQLETFVHVAQLQSFSRAAEVLGYTQSAITVQIRLLENELETRLFDRTGKRVVLTPSGKEFMGHASRILYDVNKAKKSMNDDAELKNPLHIGTIESLCTAKLPAVLSKFREFHPKVNMQVTIDTPEQLIRMMEHNGLDLIYILDTPRWDQNWVKVMEKAEPVVFVASADSEFAGKTLKMEDILEEPFFLTEKNANYRQALDQQLALKKQALSPVLEISDTAFIIRMLEKNHGLSFLPYLAVERDIRKGRIALLHVEDVEISMYRQIFYHKNKFKTREMEEFIRLAAE</sequence>
<feature type="domain" description="HTH lysR-type" evidence="5">
    <location>
        <begin position="1"/>
        <end position="58"/>
    </location>
</feature>
<dbReference type="PANTHER" id="PTHR30126:SF40">
    <property type="entry name" value="HTH-TYPE TRANSCRIPTIONAL REGULATOR GLTR"/>
    <property type="match status" value="1"/>
</dbReference>
<proteinExistence type="inferred from homology"/>
<comment type="caution">
    <text evidence="6">The sequence shown here is derived from an EMBL/GenBank/DDBJ whole genome shotgun (WGS) entry which is preliminary data.</text>
</comment>